<keyword evidence="2" id="KW-0812">Transmembrane</keyword>
<feature type="region of interest" description="Disordered" evidence="1">
    <location>
        <begin position="531"/>
        <end position="552"/>
    </location>
</feature>
<feature type="compositionally biased region" description="Gly residues" evidence="1">
    <location>
        <begin position="1050"/>
        <end position="1062"/>
    </location>
</feature>
<evidence type="ECO:0000313" key="5">
    <source>
        <dbReference type="Proteomes" id="UP001596395"/>
    </source>
</evidence>
<feature type="region of interest" description="Disordered" evidence="1">
    <location>
        <begin position="572"/>
        <end position="595"/>
    </location>
</feature>
<dbReference type="PANTHER" id="PTHR42736">
    <property type="entry name" value="PROTEIN-GLUTAMINE GAMMA-GLUTAMYLTRANSFERASE"/>
    <property type="match status" value="1"/>
</dbReference>
<feature type="compositionally biased region" description="Gly residues" evidence="1">
    <location>
        <begin position="413"/>
        <end position="428"/>
    </location>
</feature>
<keyword evidence="2" id="KW-0472">Membrane</keyword>
<dbReference type="InterPro" id="IPR021878">
    <property type="entry name" value="TgpA_N"/>
</dbReference>
<feature type="compositionally biased region" description="Low complexity" evidence="1">
    <location>
        <begin position="74"/>
        <end position="88"/>
    </location>
</feature>
<dbReference type="InterPro" id="IPR025403">
    <property type="entry name" value="TgpA-like_C"/>
</dbReference>
<feature type="region of interest" description="Disordered" evidence="1">
    <location>
        <begin position="1043"/>
        <end position="1065"/>
    </location>
</feature>
<reference evidence="4 5" key="1">
    <citation type="journal article" date="2019" name="Int. J. Syst. Evol. Microbiol.">
        <title>The Global Catalogue of Microorganisms (GCM) 10K type strain sequencing project: providing services to taxonomists for standard genome sequencing and annotation.</title>
        <authorList>
            <consortium name="The Broad Institute Genomics Platform"/>
            <consortium name="The Broad Institute Genome Sequencing Center for Infectious Disease"/>
            <person name="Wu L."/>
            <person name="Ma J."/>
        </authorList>
    </citation>
    <scope>NUCLEOTIDE SEQUENCE [LARGE SCALE GENOMIC DNA]</scope>
    <source>
        <strain evidence="4 5">GX26</strain>
    </source>
</reference>
<dbReference type="InterPro" id="IPR002931">
    <property type="entry name" value="Transglutaminase-like"/>
</dbReference>
<feature type="region of interest" description="Disordered" evidence="1">
    <location>
        <begin position="393"/>
        <end position="466"/>
    </location>
</feature>
<evidence type="ECO:0000259" key="3">
    <source>
        <dbReference type="SMART" id="SM00460"/>
    </source>
</evidence>
<protein>
    <submittedName>
        <fullName evidence="4">Transglutaminase domain-containing protein</fullName>
    </submittedName>
</protein>
<feature type="compositionally biased region" description="Low complexity" evidence="1">
    <location>
        <begin position="572"/>
        <end position="592"/>
    </location>
</feature>
<feature type="compositionally biased region" description="Gly residues" evidence="1">
    <location>
        <begin position="1159"/>
        <end position="1168"/>
    </location>
</feature>
<feature type="region of interest" description="Disordered" evidence="1">
    <location>
        <begin position="1119"/>
        <end position="1183"/>
    </location>
</feature>
<feature type="compositionally biased region" description="Gly residues" evidence="1">
    <location>
        <begin position="436"/>
        <end position="448"/>
    </location>
</feature>
<dbReference type="Pfam" id="PF01841">
    <property type="entry name" value="Transglut_core"/>
    <property type="match status" value="1"/>
</dbReference>
<dbReference type="InterPro" id="IPR052901">
    <property type="entry name" value="Bact_TGase-like"/>
</dbReference>
<feature type="transmembrane region" description="Helical" evidence="2">
    <location>
        <begin position="962"/>
        <end position="981"/>
    </location>
</feature>
<sequence length="1183" mass="119440">MTGTSADADGAGRRVGQVVVVVGCALALVLAGAIAPSVGSPFEDGPAVNASTFANGDVAKALQNGSGGSTPENASDAASDAASQGASSPPNVVGSPKNYQVGGAQSLANFSRQSGGIQFVVQAPSNSYYRVGAYQSFDGFGWSRDDARTSFSGAVPGTTPPGDRITARVTLNTSAYAVPVPWKPTSVEGPTPLSVRDTGGIVPRESLSANQSFTVTAVRPTRDASVLSDSGYDYPSAIERTYLDVDDNVSDRVVDLADEVTADATNPYAEAKAIEAWLEANKDYSLNATTDPSRPVTRQFLFEMDAGYCQYFASSMAVMLRSQGIPARYVVGYAPGTEIGEETYAVTGSKAHAWVEAYFEGVGWVRFDPTPAAGREAADSAVANESAVRESFAESELSESVNASSFEPSGNGSTAGGSGGNGTDGGSTNGTDGSDGDGSGGDGDGSGDGSPSETDGPRSVNVSLNRSAAPGIDVTVTVTRDGEPVSFATVFFNGEYVGTTDYDGEVVGTVPYARNLTVRVENVNESVRAASGGAATGARDSVPGPPSGGRAQSVRFDVDAVSASAFASGVAGSDVASSARRPGDDPGTPDNDTATREFSLSADMTFALADEPTLGATVWMQVSIEGRPVADATVRRDGERVGVTNESGWVRLSLPADASEVTVAAERGAVSDSAVVELVTTASVTAAGSAVPGGDLRVTAIYDGAALGNATVRLDGERVARTDAAGMATVAVPTDASGTVTVRVERGVVSGAATKDVVTNATLSFEDPLSPGEDVVAAVRAAEESVAGATVRVDGRAMGETDRSGLVELSVPANATGNVTVSATLGSLSTTEDVDLFEPNVSTTPAYLVALPGTPMSVNVTDAGAPVADATVRVVRGANATLADAEGANATTTGADGRAEVRLPMGNAATVLASTMGASGAARLDWLFLNAFGVLAVGVLAVVVVVGSVFERSRAARAVRALRRYASAAVAAAMNALFAIADRVDAFVAWLPSLPAVVRDAVERLVASPARALAAAWRRVVAWVTGVLAAVVAALRGLRGDATRDSVGSPGAGGVSRTGGADGSTPRSLVEAWLVLVSLVSPSRLSKRTPAEIGRLALERGLPDEPVRTLTDAYERAVYGPSGASDEDVERARSAAESLESTAGVDGGAVGDAAVDGDGTAGGDGTGGEDAADDGFGDEGVGA</sequence>
<comment type="caution">
    <text evidence="4">The sequence shown here is derived from an EMBL/GenBank/DDBJ whole genome shotgun (WGS) entry which is preliminary data.</text>
</comment>
<dbReference type="EMBL" id="JBHSXN010000003">
    <property type="protein sequence ID" value="MFC6954512.1"/>
    <property type="molecule type" value="Genomic_DNA"/>
</dbReference>
<feature type="domain" description="Transglutaminase-like" evidence="3">
    <location>
        <begin position="301"/>
        <end position="371"/>
    </location>
</feature>
<organism evidence="4 5">
    <name type="scientific">Halorubellus litoreus</name>
    <dbReference type="NCBI Taxonomy" id="755308"/>
    <lineage>
        <taxon>Archaea</taxon>
        <taxon>Methanobacteriati</taxon>
        <taxon>Methanobacteriota</taxon>
        <taxon>Stenosarchaea group</taxon>
        <taxon>Halobacteria</taxon>
        <taxon>Halobacteriales</taxon>
        <taxon>Halorubellaceae</taxon>
        <taxon>Halorubellus</taxon>
    </lineage>
</organism>
<dbReference type="InterPro" id="IPR038765">
    <property type="entry name" value="Papain-like_cys_pep_sf"/>
</dbReference>
<evidence type="ECO:0000256" key="2">
    <source>
        <dbReference type="SAM" id="Phobius"/>
    </source>
</evidence>
<feature type="region of interest" description="Disordered" evidence="1">
    <location>
        <begin position="62"/>
        <end position="98"/>
    </location>
</feature>
<feature type="transmembrane region" description="Helical" evidence="2">
    <location>
        <begin position="926"/>
        <end position="950"/>
    </location>
</feature>
<dbReference type="PANTHER" id="PTHR42736:SF1">
    <property type="entry name" value="PROTEIN-GLUTAMINE GAMMA-GLUTAMYLTRANSFERASE"/>
    <property type="match status" value="1"/>
</dbReference>
<feature type="transmembrane region" description="Helical" evidence="2">
    <location>
        <begin position="1020"/>
        <end position="1038"/>
    </location>
</feature>
<dbReference type="AlphaFoldDB" id="A0ABD5VMT5"/>
<dbReference type="SUPFAM" id="SSF54001">
    <property type="entry name" value="Cysteine proteinases"/>
    <property type="match status" value="1"/>
</dbReference>
<dbReference type="Pfam" id="PF11992">
    <property type="entry name" value="TgpA_N"/>
    <property type="match status" value="1"/>
</dbReference>
<gene>
    <name evidence="4" type="ORF">ACFQGB_16730</name>
</gene>
<keyword evidence="2" id="KW-1133">Transmembrane helix</keyword>
<dbReference type="Gene3D" id="3.10.620.30">
    <property type="match status" value="1"/>
</dbReference>
<evidence type="ECO:0000256" key="1">
    <source>
        <dbReference type="SAM" id="MobiDB-lite"/>
    </source>
</evidence>
<accession>A0ABD5VMT5</accession>
<keyword evidence="5" id="KW-1185">Reference proteome</keyword>
<feature type="compositionally biased region" description="Polar residues" evidence="1">
    <location>
        <begin position="398"/>
        <end position="408"/>
    </location>
</feature>
<name>A0ABD5VMT5_9EURY</name>
<evidence type="ECO:0000313" key="4">
    <source>
        <dbReference type="EMBL" id="MFC6954512.1"/>
    </source>
</evidence>
<proteinExistence type="predicted"/>
<dbReference type="SMART" id="SM00460">
    <property type="entry name" value="TGc"/>
    <property type="match status" value="1"/>
</dbReference>
<dbReference type="RefSeq" id="WP_336351459.1">
    <property type="nucleotide sequence ID" value="NZ_JAZAQL010000003.1"/>
</dbReference>
<dbReference type="Pfam" id="PF13559">
    <property type="entry name" value="DUF4129"/>
    <property type="match status" value="1"/>
</dbReference>
<dbReference type="Proteomes" id="UP001596395">
    <property type="component" value="Unassembled WGS sequence"/>
</dbReference>